<evidence type="ECO:0000256" key="6">
    <source>
        <dbReference type="PROSITE-ProRule" id="PRU00176"/>
    </source>
</evidence>
<evidence type="ECO:0000256" key="3">
    <source>
        <dbReference type="ARBA" id="ARBA00022884"/>
    </source>
</evidence>
<proteinExistence type="predicted"/>
<organism evidence="8 9">
    <name type="scientific">Microbotryum intermedium</name>
    <dbReference type="NCBI Taxonomy" id="269621"/>
    <lineage>
        <taxon>Eukaryota</taxon>
        <taxon>Fungi</taxon>
        <taxon>Dikarya</taxon>
        <taxon>Basidiomycota</taxon>
        <taxon>Pucciniomycotina</taxon>
        <taxon>Microbotryomycetes</taxon>
        <taxon>Microbotryales</taxon>
        <taxon>Microbotryaceae</taxon>
        <taxon>Microbotryum</taxon>
    </lineage>
</organism>
<dbReference type="Pfam" id="PF00076">
    <property type="entry name" value="RRM_1"/>
    <property type="match status" value="1"/>
</dbReference>
<dbReference type="InterPro" id="IPR000504">
    <property type="entry name" value="RRM_dom"/>
</dbReference>
<name>A0A238F4X6_9BASI</name>
<dbReference type="SUPFAM" id="SSF54928">
    <property type="entry name" value="RNA-binding domain, RBD"/>
    <property type="match status" value="1"/>
</dbReference>
<protein>
    <submittedName>
        <fullName evidence="8">BQ2448_5569 protein</fullName>
    </submittedName>
</protein>
<dbReference type="FunFam" id="3.30.70.330:FF:000286">
    <property type="entry name" value="Putative pre-mRNA branch site protein p14"/>
    <property type="match status" value="1"/>
</dbReference>
<dbReference type="GO" id="GO:0008380">
    <property type="term" value="P:RNA splicing"/>
    <property type="evidence" value="ECO:0007669"/>
    <property type="project" value="UniProtKB-KW"/>
</dbReference>
<dbReference type="GO" id="GO:0005634">
    <property type="term" value="C:nucleus"/>
    <property type="evidence" value="ECO:0007669"/>
    <property type="project" value="UniProtKB-SubCell"/>
</dbReference>
<dbReference type="EMBL" id="FMSP01000001">
    <property type="protein sequence ID" value="SCV66923.1"/>
    <property type="molecule type" value="Genomic_DNA"/>
</dbReference>
<evidence type="ECO:0000256" key="5">
    <source>
        <dbReference type="ARBA" id="ARBA00023242"/>
    </source>
</evidence>
<accession>A0A238F4X6</accession>
<gene>
    <name evidence="8" type="ORF">BQ2448_5569</name>
</gene>
<dbReference type="OrthoDB" id="275748at2759"/>
<dbReference type="Proteomes" id="UP000198372">
    <property type="component" value="Unassembled WGS sequence"/>
</dbReference>
<comment type="subcellular location">
    <subcellularLocation>
        <location evidence="1">Nucleus</location>
    </subcellularLocation>
</comment>
<dbReference type="GO" id="GO:0005737">
    <property type="term" value="C:cytoplasm"/>
    <property type="evidence" value="ECO:0007669"/>
    <property type="project" value="TreeGrafter"/>
</dbReference>
<keyword evidence="2" id="KW-0507">mRNA processing</keyword>
<dbReference type="GO" id="GO:0006397">
    <property type="term" value="P:mRNA processing"/>
    <property type="evidence" value="ECO:0007669"/>
    <property type="project" value="UniProtKB-KW"/>
</dbReference>
<feature type="domain" description="RRM" evidence="7">
    <location>
        <begin position="17"/>
        <end position="92"/>
    </location>
</feature>
<keyword evidence="3 6" id="KW-0694">RNA-binding</keyword>
<evidence type="ECO:0000256" key="4">
    <source>
        <dbReference type="ARBA" id="ARBA00023187"/>
    </source>
</evidence>
<dbReference type="Gene3D" id="3.30.70.330">
    <property type="match status" value="1"/>
</dbReference>
<dbReference type="InterPro" id="IPR050374">
    <property type="entry name" value="RRT5_SRSF_SR"/>
</dbReference>
<sequence>MSSSSNAGVKLPPDVNRILWVKNLNYKTKGDDLYDLFGKYGAIRQIRLGNEQKTRGTAFVVYEDVHDAKQAFDHLNGFHLQERYLVVLYHQAARQASKTDLARREKELAELKKLHQIVDEDASA</sequence>
<dbReference type="InterPro" id="IPR035979">
    <property type="entry name" value="RBD_domain_sf"/>
</dbReference>
<dbReference type="InterPro" id="IPR012677">
    <property type="entry name" value="Nucleotide-bd_a/b_plait_sf"/>
</dbReference>
<dbReference type="PROSITE" id="PS50102">
    <property type="entry name" value="RRM"/>
    <property type="match status" value="1"/>
</dbReference>
<dbReference type="PANTHER" id="PTHR23003:SF17">
    <property type="entry name" value="RNA-BINDING PROTEIN PIN4"/>
    <property type="match status" value="1"/>
</dbReference>
<evidence type="ECO:0000256" key="2">
    <source>
        <dbReference type="ARBA" id="ARBA00022664"/>
    </source>
</evidence>
<evidence type="ECO:0000259" key="7">
    <source>
        <dbReference type="PROSITE" id="PS50102"/>
    </source>
</evidence>
<dbReference type="AlphaFoldDB" id="A0A238F4X6"/>
<evidence type="ECO:0000256" key="1">
    <source>
        <dbReference type="ARBA" id="ARBA00004123"/>
    </source>
</evidence>
<dbReference type="PANTHER" id="PTHR23003">
    <property type="entry name" value="RNA RECOGNITION MOTIF RRM DOMAIN CONTAINING PROTEIN"/>
    <property type="match status" value="1"/>
</dbReference>
<keyword evidence="5" id="KW-0539">Nucleus</keyword>
<evidence type="ECO:0000313" key="8">
    <source>
        <dbReference type="EMBL" id="SCV66923.1"/>
    </source>
</evidence>
<dbReference type="STRING" id="269621.A0A238F4X6"/>
<keyword evidence="4" id="KW-0508">mRNA splicing</keyword>
<keyword evidence="9" id="KW-1185">Reference proteome</keyword>
<dbReference type="CDD" id="cd12241">
    <property type="entry name" value="RRM_SF3B14"/>
    <property type="match status" value="1"/>
</dbReference>
<evidence type="ECO:0000313" key="9">
    <source>
        <dbReference type="Proteomes" id="UP000198372"/>
    </source>
</evidence>
<dbReference type="GO" id="GO:0003729">
    <property type="term" value="F:mRNA binding"/>
    <property type="evidence" value="ECO:0007669"/>
    <property type="project" value="TreeGrafter"/>
</dbReference>
<dbReference type="InterPro" id="IPR034150">
    <property type="entry name" value="SF3B6_RRM"/>
</dbReference>
<reference evidence="9" key="1">
    <citation type="submission" date="2016-09" db="EMBL/GenBank/DDBJ databases">
        <authorList>
            <person name="Jeantristanb JTB J.-T."/>
            <person name="Ricardo R."/>
        </authorList>
    </citation>
    <scope>NUCLEOTIDE SEQUENCE [LARGE SCALE GENOMIC DNA]</scope>
</reference>
<dbReference type="SMART" id="SM00360">
    <property type="entry name" value="RRM"/>
    <property type="match status" value="1"/>
</dbReference>